<reference evidence="2" key="1">
    <citation type="submission" date="2016-10" db="EMBL/GenBank/DDBJ databases">
        <authorList>
            <person name="See-Too W.S."/>
        </authorList>
    </citation>
    <scope>NUCLEOTIDE SEQUENCE</scope>
    <source>
        <strain evidence="2">DSM 22276</strain>
    </source>
</reference>
<evidence type="ECO:0000313" key="2">
    <source>
        <dbReference type="EMBL" id="ANU22644.1"/>
    </source>
</evidence>
<dbReference type="KEGG" id="pdg:BCM40_04410"/>
<name>A0A1C7EFA4_9BACL</name>
<proteinExistence type="predicted"/>
<dbReference type="SUPFAM" id="SSF55729">
    <property type="entry name" value="Acyl-CoA N-acyltransferases (Nat)"/>
    <property type="match status" value="1"/>
</dbReference>
<evidence type="ECO:0000259" key="1">
    <source>
        <dbReference type="Pfam" id="PF13480"/>
    </source>
</evidence>
<keyword evidence="3" id="KW-1185">Reference proteome</keyword>
<dbReference type="Gene3D" id="3.40.630.30">
    <property type="match status" value="1"/>
</dbReference>
<dbReference type="RefSeq" id="WP_065525747.1">
    <property type="nucleotide sequence ID" value="NZ_CP016543.2"/>
</dbReference>
<sequence>MYELISIQERSRWKKLLDTLHITEIYYTNQYFLGALKLDPGEALLFHYKDDEGEVVYPFIKRQVSEEETTFYDVTTPFGYGGPLLKVENSQANLAANFREAFREYCKSEKIIAEYIRFHPLTENANIFQSYLNVSPLFNTYTINLKDKNNPYEKIQLNSRKEDQNDKNLVVKKLGTVRHMFEFLVLYYAAARRREEADSYYFFTNDYFETLISSMGSDLHLFGVYHEEKLVTACYVLAMGDTIFYHLEGSVSDVYSENTMRILLLKIAEWGEENYYSFFHLGGDFRGHVKHHKQIKKEIANCEPSKFYIGQKIHDQQTYDSLVSVEEQDVIRRYRNI</sequence>
<feature type="domain" description="BioF2-like acetyltransferase" evidence="1">
    <location>
        <begin position="185"/>
        <end position="283"/>
    </location>
</feature>
<dbReference type="InterPro" id="IPR038740">
    <property type="entry name" value="BioF2-like_GNAT_dom"/>
</dbReference>
<protein>
    <submittedName>
        <fullName evidence="2">GNAT family N-acetyltransferase</fullName>
    </submittedName>
</protein>
<dbReference type="InterPro" id="IPR016181">
    <property type="entry name" value="Acyl_CoA_acyltransferase"/>
</dbReference>
<evidence type="ECO:0000313" key="3">
    <source>
        <dbReference type="Proteomes" id="UP000092495"/>
    </source>
</evidence>
<dbReference type="EMBL" id="CP016543">
    <property type="protein sequence ID" value="ANU22644.1"/>
    <property type="molecule type" value="Genomic_DNA"/>
</dbReference>
<accession>A0A1C7EFA4</accession>
<organism evidence="2 3">
    <name type="scientific">Planococcus donghaensis</name>
    <dbReference type="NCBI Taxonomy" id="414778"/>
    <lineage>
        <taxon>Bacteria</taxon>
        <taxon>Bacillati</taxon>
        <taxon>Bacillota</taxon>
        <taxon>Bacilli</taxon>
        <taxon>Bacillales</taxon>
        <taxon>Caryophanaceae</taxon>
        <taxon>Planococcus</taxon>
    </lineage>
</organism>
<dbReference type="Proteomes" id="UP000092495">
    <property type="component" value="Chromosome"/>
</dbReference>
<dbReference type="Pfam" id="PF13480">
    <property type="entry name" value="Acetyltransf_6"/>
    <property type="match status" value="1"/>
</dbReference>
<dbReference type="OrthoDB" id="9785911at2"/>
<dbReference type="AlphaFoldDB" id="A0A1C7EFA4"/>
<dbReference type="STRING" id="414778.BCM40_04410"/>
<gene>
    <name evidence="2" type="ORF">BCM40_04410</name>
</gene>
<dbReference type="GO" id="GO:0016740">
    <property type="term" value="F:transferase activity"/>
    <property type="evidence" value="ECO:0007669"/>
    <property type="project" value="UniProtKB-KW"/>
</dbReference>